<feature type="domain" description="N-acetyltransferase" evidence="4">
    <location>
        <begin position="1"/>
        <end position="168"/>
    </location>
</feature>
<evidence type="ECO:0000256" key="1">
    <source>
        <dbReference type="ARBA" id="ARBA00022679"/>
    </source>
</evidence>
<dbReference type="AlphaFoldDB" id="A0A4Y9S0Q0"/>
<name>A0A4Y9S0Q0_9BURK</name>
<accession>A0A4Y9S0Q0</accession>
<dbReference type="PANTHER" id="PTHR43792">
    <property type="entry name" value="GNAT FAMILY, PUTATIVE (AFU_ORTHOLOGUE AFUA_3G00765)-RELATED-RELATED"/>
    <property type="match status" value="1"/>
</dbReference>
<dbReference type="PROSITE" id="PS51186">
    <property type="entry name" value="GNAT"/>
    <property type="match status" value="1"/>
</dbReference>
<dbReference type="InterPro" id="IPR016181">
    <property type="entry name" value="Acyl_CoA_acyltransferase"/>
</dbReference>
<dbReference type="Pfam" id="PF13302">
    <property type="entry name" value="Acetyltransf_3"/>
    <property type="match status" value="1"/>
</dbReference>
<dbReference type="SUPFAM" id="SSF55729">
    <property type="entry name" value="Acyl-CoA N-acyltransferases (Nat)"/>
    <property type="match status" value="1"/>
</dbReference>
<organism evidence="5 6">
    <name type="scientific">Duganella callida</name>
    <dbReference type="NCBI Taxonomy" id="2561932"/>
    <lineage>
        <taxon>Bacteria</taxon>
        <taxon>Pseudomonadati</taxon>
        <taxon>Pseudomonadota</taxon>
        <taxon>Betaproteobacteria</taxon>
        <taxon>Burkholderiales</taxon>
        <taxon>Oxalobacteraceae</taxon>
        <taxon>Telluria group</taxon>
        <taxon>Duganella</taxon>
    </lineage>
</organism>
<keyword evidence="2" id="KW-0012">Acyltransferase</keyword>
<comment type="similarity">
    <text evidence="3">Belongs to the acetyltransferase family. RimJ subfamily.</text>
</comment>
<evidence type="ECO:0000313" key="5">
    <source>
        <dbReference type="EMBL" id="TFW14904.1"/>
    </source>
</evidence>
<dbReference type="RefSeq" id="WP_135204605.1">
    <property type="nucleotide sequence ID" value="NZ_SPVG01000260.1"/>
</dbReference>
<dbReference type="GO" id="GO:0005737">
    <property type="term" value="C:cytoplasm"/>
    <property type="evidence" value="ECO:0007669"/>
    <property type="project" value="TreeGrafter"/>
</dbReference>
<dbReference type="InterPro" id="IPR000182">
    <property type="entry name" value="GNAT_dom"/>
</dbReference>
<dbReference type="EMBL" id="SPVG01000260">
    <property type="protein sequence ID" value="TFW14904.1"/>
    <property type="molecule type" value="Genomic_DNA"/>
</dbReference>
<proteinExistence type="inferred from homology"/>
<dbReference type="Proteomes" id="UP000297729">
    <property type="component" value="Unassembled WGS sequence"/>
</dbReference>
<evidence type="ECO:0000256" key="2">
    <source>
        <dbReference type="ARBA" id="ARBA00023315"/>
    </source>
</evidence>
<sequence>MMIRTLQAEDAARLMAFELENRAWFEQYVEARGDDFYTPAGLAAHIADYLETQRKGGMHPCVLLDDHGAIIGRANLRYINRYAGIGEVGYRIAHDQARKGLASAALTHLQEVARTRYGLTRLRAWISEHNTGSQRVMDKCGFRRDTLSAPRVVQVGGGDHLSHLYYCAL</sequence>
<evidence type="ECO:0000256" key="3">
    <source>
        <dbReference type="ARBA" id="ARBA00038502"/>
    </source>
</evidence>
<dbReference type="InterPro" id="IPR051531">
    <property type="entry name" value="N-acetyltransferase"/>
</dbReference>
<keyword evidence="6" id="KW-1185">Reference proteome</keyword>
<dbReference type="GO" id="GO:0008999">
    <property type="term" value="F:protein-N-terminal-alanine acetyltransferase activity"/>
    <property type="evidence" value="ECO:0007669"/>
    <property type="project" value="TreeGrafter"/>
</dbReference>
<evidence type="ECO:0000259" key="4">
    <source>
        <dbReference type="PROSITE" id="PS51186"/>
    </source>
</evidence>
<dbReference type="OrthoDB" id="9801656at2"/>
<keyword evidence="1 5" id="KW-0808">Transferase</keyword>
<protein>
    <submittedName>
        <fullName evidence="5">N-acetyltransferase</fullName>
    </submittedName>
</protein>
<gene>
    <name evidence="5" type="ORF">E4L98_26860</name>
</gene>
<dbReference type="Gene3D" id="3.40.630.30">
    <property type="match status" value="1"/>
</dbReference>
<evidence type="ECO:0000313" key="6">
    <source>
        <dbReference type="Proteomes" id="UP000297729"/>
    </source>
</evidence>
<dbReference type="PANTHER" id="PTHR43792:SF8">
    <property type="entry name" value="[RIBOSOMAL PROTEIN US5]-ALANINE N-ACETYLTRANSFERASE"/>
    <property type="match status" value="1"/>
</dbReference>
<reference evidence="5 6" key="1">
    <citation type="submission" date="2019-03" db="EMBL/GenBank/DDBJ databases">
        <title>Draft Genome Sequence of Duganella callidus sp. nov., a Novel Duganella Species Isolated from Cultivated Soil.</title>
        <authorList>
            <person name="Raths R."/>
            <person name="Peta V."/>
            <person name="Bucking H."/>
        </authorList>
    </citation>
    <scope>NUCLEOTIDE SEQUENCE [LARGE SCALE GENOMIC DNA]</scope>
    <source>
        <strain evidence="5 6">DN04</strain>
    </source>
</reference>
<comment type="caution">
    <text evidence="5">The sequence shown here is derived from an EMBL/GenBank/DDBJ whole genome shotgun (WGS) entry which is preliminary data.</text>
</comment>